<dbReference type="AlphaFoldDB" id="A0A3G2JAS4"/>
<dbReference type="Proteomes" id="UP000268329">
    <property type="component" value="Chromosome"/>
</dbReference>
<proteinExistence type="predicted"/>
<evidence type="ECO:0000313" key="3">
    <source>
        <dbReference type="Proteomes" id="UP000268329"/>
    </source>
</evidence>
<evidence type="ECO:0000313" key="2">
    <source>
        <dbReference type="EMBL" id="AYN39264.1"/>
    </source>
</evidence>
<dbReference type="OrthoDB" id="4310555at2"/>
<dbReference type="KEGG" id="sdd:D9753_10485"/>
<feature type="region of interest" description="Disordered" evidence="1">
    <location>
        <begin position="32"/>
        <end position="101"/>
    </location>
</feature>
<keyword evidence="3" id="KW-1185">Reference proteome</keyword>
<evidence type="ECO:0000256" key="1">
    <source>
        <dbReference type="SAM" id="MobiDB-lite"/>
    </source>
</evidence>
<accession>A0A3G2JAS4</accession>
<gene>
    <name evidence="2" type="ORF">D9753_10485</name>
</gene>
<sequence>MVGPGGLLGHRHSLLDAEGFCEVRTEFGRCTNGARATKNPSCRKASEGSAPGWSLGIPDRPPVGPSSADALSKYENSGAHGTDPLSGTHHVSSRWDGSLRM</sequence>
<name>A0A3G2JAS4_9ACTN</name>
<protein>
    <submittedName>
        <fullName evidence="2">Uncharacterized protein</fullName>
    </submittedName>
</protein>
<reference evidence="2 3" key="1">
    <citation type="submission" date="2018-10" db="EMBL/GenBank/DDBJ databases">
        <title>The genome of Streptomyces dangxiongensis Z022.</title>
        <authorList>
            <person name="Zhang B."/>
        </authorList>
    </citation>
    <scope>NUCLEOTIDE SEQUENCE [LARGE SCALE GENOMIC DNA]</scope>
    <source>
        <strain evidence="2 3">Z022</strain>
    </source>
</reference>
<organism evidence="2 3">
    <name type="scientific">Streptomyces dangxiongensis</name>
    <dbReference type="NCBI Taxonomy" id="1442032"/>
    <lineage>
        <taxon>Bacteria</taxon>
        <taxon>Bacillati</taxon>
        <taxon>Actinomycetota</taxon>
        <taxon>Actinomycetes</taxon>
        <taxon>Kitasatosporales</taxon>
        <taxon>Streptomycetaceae</taxon>
        <taxon>Streptomyces</taxon>
    </lineage>
</organism>
<dbReference type="EMBL" id="CP033073">
    <property type="protein sequence ID" value="AYN39264.1"/>
    <property type="molecule type" value="Genomic_DNA"/>
</dbReference>